<feature type="non-terminal residue" evidence="2">
    <location>
        <position position="1"/>
    </location>
</feature>
<keyword evidence="3" id="KW-1185">Reference proteome</keyword>
<protein>
    <submittedName>
        <fullName evidence="2">Pilus assembly protein N-terminal domain-containing protein</fullName>
    </submittedName>
</protein>
<feature type="domain" description="Pilus formation protein N-terminal" evidence="1">
    <location>
        <begin position="384"/>
        <end position="443"/>
    </location>
</feature>
<sequence>KDITSVIEDNGNDIPQVKISLLNDLDKAGDFGFTVFNQAATATGKVSIKSAKVANKIEIGAMNDVIAAGDTDVYIPVVAYDAAGNQLSMDDLTSEQNVGRINVSLSGAVGDNDATSVKIEDSGEHKGSIKLHKITSNAKGAVSVTAVIATANANSTATKTFTVADARVADHLKEVTAPAKGAVAGGTSKFEYNVIDQYGQVLDNSLYTDTSGNGFDKDATGLNKYDVAVTAITYDANNNKITDGTAYVQDAQTKPQPVSNDAENPTVYAIGSNGDYKAFNDEFKFVTTDAAKEGTHVDYTAVIRKNGVEIAKVTKTLTVASKTDDLTYAVDALHPMFNALDSGVISGKQVYGNGQELTQADQENPAVSLFGQEVTISAKNAAGDVVELPNSIKSVTSSNTSVARVALNSTNQAFVIGNKAGTATISITYLTAKGEVKQATVPVTVKTDAIAVDKIEAETDTVAMNNNENLFDKIDIKVTDNYGTEYDDMEAGEYNFMLGLTFAATHVKGGTVSIDQNGNVSVKADETNTSGKVSFDLTTYSANGKSAVTPIEVTAPVAN</sequence>
<name>A0ABW0K742_9BACL</name>
<reference evidence="3" key="1">
    <citation type="journal article" date="2019" name="Int. J. Syst. Evol. Microbiol.">
        <title>The Global Catalogue of Microorganisms (GCM) 10K type strain sequencing project: providing services to taxonomists for standard genome sequencing and annotation.</title>
        <authorList>
            <consortium name="The Broad Institute Genomics Platform"/>
            <consortium name="The Broad Institute Genome Sequencing Center for Infectious Disease"/>
            <person name="Wu L."/>
            <person name="Ma J."/>
        </authorList>
    </citation>
    <scope>NUCLEOTIDE SEQUENCE [LARGE SCALE GENOMIC DNA]</scope>
    <source>
        <strain evidence="3">KACC 11904</strain>
    </source>
</reference>
<evidence type="ECO:0000313" key="3">
    <source>
        <dbReference type="Proteomes" id="UP001596044"/>
    </source>
</evidence>
<dbReference type="RefSeq" id="WP_377524392.1">
    <property type="nucleotide sequence ID" value="NZ_JBHSMJ010000011.1"/>
</dbReference>
<accession>A0ABW0K742</accession>
<dbReference type="InterPro" id="IPR032789">
    <property type="entry name" value="T2SS-T3SS_pil_N"/>
</dbReference>
<proteinExistence type="predicted"/>
<dbReference type="Proteomes" id="UP001596044">
    <property type="component" value="Unassembled WGS sequence"/>
</dbReference>
<gene>
    <name evidence="2" type="ORF">ACFPOG_11065</name>
</gene>
<dbReference type="Pfam" id="PF13629">
    <property type="entry name" value="T2SS-T3SS_pil_N"/>
    <property type="match status" value="1"/>
</dbReference>
<comment type="caution">
    <text evidence="2">The sequence shown here is derived from an EMBL/GenBank/DDBJ whole genome shotgun (WGS) entry which is preliminary data.</text>
</comment>
<dbReference type="Gene3D" id="2.60.40.1080">
    <property type="match status" value="1"/>
</dbReference>
<dbReference type="EMBL" id="JBHSMJ010000011">
    <property type="protein sequence ID" value="MFC5448806.1"/>
    <property type="molecule type" value="Genomic_DNA"/>
</dbReference>
<organism evidence="2 3">
    <name type="scientific">Paenibacillus aestuarii</name>
    <dbReference type="NCBI Taxonomy" id="516965"/>
    <lineage>
        <taxon>Bacteria</taxon>
        <taxon>Bacillati</taxon>
        <taxon>Bacillota</taxon>
        <taxon>Bacilli</taxon>
        <taxon>Bacillales</taxon>
        <taxon>Paenibacillaceae</taxon>
        <taxon>Paenibacillus</taxon>
    </lineage>
</organism>
<evidence type="ECO:0000313" key="2">
    <source>
        <dbReference type="EMBL" id="MFC5448806.1"/>
    </source>
</evidence>
<evidence type="ECO:0000259" key="1">
    <source>
        <dbReference type="Pfam" id="PF13629"/>
    </source>
</evidence>